<organism evidence="1 2">
    <name type="scientific">Pedobacter paludis</name>
    <dbReference type="NCBI Taxonomy" id="2203212"/>
    <lineage>
        <taxon>Bacteria</taxon>
        <taxon>Pseudomonadati</taxon>
        <taxon>Bacteroidota</taxon>
        <taxon>Sphingobacteriia</taxon>
        <taxon>Sphingobacteriales</taxon>
        <taxon>Sphingobacteriaceae</taxon>
        <taxon>Pedobacter</taxon>
    </lineage>
</organism>
<proteinExistence type="predicted"/>
<evidence type="ECO:0000313" key="1">
    <source>
        <dbReference type="EMBL" id="PWS33838.1"/>
    </source>
</evidence>
<protein>
    <submittedName>
        <fullName evidence="1">Uncharacterized protein</fullName>
    </submittedName>
</protein>
<keyword evidence="2" id="KW-1185">Reference proteome</keyword>
<sequence length="201" mass="22886">MQLDDLIPKQINGKQTDIEESHDFETEQQAQDFYELAKSRLLDISNWHSISKIEASAFCLIDQQNNPVDRLPMVDDFIRIDVPGLGNQAGQGFDWVRIEHLEEYIEEDQQEAIFIMRARPCKAPSTAEDETTHFFKSEATSNFVIRKKNLQVSGEVHGRNELANTESSHLIDKARNLAVATGSFLGFSFVQWNLLVKGIMS</sequence>
<name>A0A317F8F3_9SPHI</name>
<dbReference type="OrthoDB" id="947646at2"/>
<dbReference type="AlphaFoldDB" id="A0A317F8F3"/>
<dbReference type="EMBL" id="QGNY01000001">
    <property type="protein sequence ID" value="PWS33838.1"/>
    <property type="molecule type" value="Genomic_DNA"/>
</dbReference>
<dbReference type="RefSeq" id="WP_109928418.1">
    <property type="nucleotide sequence ID" value="NZ_QGNY01000001.1"/>
</dbReference>
<accession>A0A317F8F3</accession>
<evidence type="ECO:0000313" key="2">
    <source>
        <dbReference type="Proteomes" id="UP000245391"/>
    </source>
</evidence>
<dbReference type="Proteomes" id="UP000245391">
    <property type="component" value="Unassembled WGS sequence"/>
</dbReference>
<reference evidence="2" key="1">
    <citation type="submission" date="2018-05" db="EMBL/GenBank/DDBJ databases">
        <title>Pedobacter paludis sp. nov., isolated from wetland soil.</title>
        <authorList>
            <person name="Zhang Y."/>
        </authorList>
    </citation>
    <scope>NUCLEOTIDE SEQUENCE [LARGE SCALE GENOMIC DNA]</scope>
    <source>
        <strain evidence="2">R-8</strain>
    </source>
</reference>
<gene>
    <name evidence="1" type="ORF">DF947_04310</name>
</gene>
<comment type="caution">
    <text evidence="1">The sequence shown here is derived from an EMBL/GenBank/DDBJ whole genome shotgun (WGS) entry which is preliminary data.</text>
</comment>